<dbReference type="AlphaFoldDB" id="A0A2K3MB02"/>
<comment type="caution">
    <text evidence="1">The sequence shown here is derived from an EMBL/GenBank/DDBJ whole genome shotgun (WGS) entry which is preliminary data.</text>
</comment>
<protein>
    <submittedName>
        <fullName evidence="1">Uncharacterized protein</fullName>
    </submittedName>
</protein>
<accession>A0A2K3MB02</accession>
<reference evidence="1 2" key="1">
    <citation type="journal article" date="2014" name="Am. J. Bot.">
        <title>Genome assembly and annotation for red clover (Trifolium pratense; Fabaceae).</title>
        <authorList>
            <person name="Istvanek J."/>
            <person name="Jaros M."/>
            <person name="Krenek A."/>
            <person name="Repkova J."/>
        </authorList>
    </citation>
    <scope>NUCLEOTIDE SEQUENCE [LARGE SCALE GENOMIC DNA]</scope>
    <source>
        <strain evidence="2">cv. Tatra</strain>
        <tissue evidence="1">Young leaves</tissue>
    </source>
</reference>
<sequence length="45" mass="5280">RLCSRGDARLSFANNKYLVYVYEDVLVNLCAPHDVYEEVEFIARK</sequence>
<dbReference type="Proteomes" id="UP000236291">
    <property type="component" value="Unassembled WGS sequence"/>
</dbReference>
<evidence type="ECO:0000313" key="1">
    <source>
        <dbReference type="EMBL" id="PNX87952.1"/>
    </source>
</evidence>
<dbReference type="EMBL" id="ASHM01055208">
    <property type="protein sequence ID" value="PNX87952.1"/>
    <property type="molecule type" value="Genomic_DNA"/>
</dbReference>
<reference evidence="1 2" key="2">
    <citation type="journal article" date="2017" name="Front. Plant Sci.">
        <title>Gene Classification and Mining of Molecular Markers Useful in Red Clover (Trifolium pratense) Breeding.</title>
        <authorList>
            <person name="Istvanek J."/>
            <person name="Dluhosova J."/>
            <person name="Dluhos P."/>
            <person name="Patkova L."/>
            <person name="Nedelnik J."/>
            <person name="Repkova J."/>
        </authorList>
    </citation>
    <scope>NUCLEOTIDE SEQUENCE [LARGE SCALE GENOMIC DNA]</scope>
    <source>
        <strain evidence="2">cv. Tatra</strain>
        <tissue evidence="1">Young leaves</tissue>
    </source>
</reference>
<gene>
    <name evidence="1" type="ORF">L195_g044052</name>
</gene>
<proteinExistence type="predicted"/>
<feature type="non-terminal residue" evidence="1">
    <location>
        <position position="1"/>
    </location>
</feature>
<evidence type="ECO:0000313" key="2">
    <source>
        <dbReference type="Proteomes" id="UP000236291"/>
    </source>
</evidence>
<organism evidence="1 2">
    <name type="scientific">Trifolium pratense</name>
    <name type="common">Red clover</name>
    <dbReference type="NCBI Taxonomy" id="57577"/>
    <lineage>
        <taxon>Eukaryota</taxon>
        <taxon>Viridiplantae</taxon>
        <taxon>Streptophyta</taxon>
        <taxon>Embryophyta</taxon>
        <taxon>Tracheophyta</taxon>
        <taxon>Spermatophyta</taxon>
        <taxon>Magnoliopsida</taxon>
        <taxon>eudicotyledons</taxon>
        <taxon>Gunneridae</taxon>
        <taxon>Pentapetalae</taxon>
        <taxon>rosids</taxon>
        <taxon>fabids</taxon>
        <taxon>Fabales</taxon>
        <taxon>Fabaceae</taxon>
        <taxon>Papilionoideae</taxon>
        <taxon>50 kb inversion clade</taxon>
        <taxon>NPAAA clade</taxon>
        <taxon>Hologalegina</taxon>
        <taxon>IRL clade</taxon>
        <taxon>Trifolieae</taxon>
        <taxon>Trifolium</taxon>
    </lineage>
</organism>
<name>A0A2K3MB02_TRIPR</name>